<dbReference type="Proteomes" id="UP001498238">
    <property type="component" value="Unassembled WGS sequence"/>
</dbReference>
<dbReference type="PROSITE" id="PS51704">
    <property type="entry name" value="GP_PDE"/>
    <property type="match status" value="1"/>
</dbReference>
<dbReference type="SUPFAM" id="SSF51695">
    <property type="entry name" value="PLC-like phosphodiesterases"/>
    <property type="match status" value="1"/>
</dbReference>
<reference evidence="2 3" key="1">
    <citation type="submission" date="2024-01" db="EMBL/GenBank/DDBJ databases">
        <title>Characterization of antibiotic resistant novel bacterial strains and their environmental applications.</title>
        <authorList>
            <person name="Manzoor S."/>
            <person name="Abbas S."/>
            <person name="Arshad M."/>
            <person name="Ahmed I."/>
        </authorList>
    </citation>
    <scope>NUCLEOTIDE SEQUENCE [LARGE SCALE GENOMIC DNA]</scope>
    <source>
        <strain evidence="2 3">NCCP-602</strain>
    </source>
</reference>
<comment type="caution">
    <text evidence="2">The sequence shown here is derived from an EMBL/GenBank/DDBJ whole genome shotgun (WGS) entry which is preliminary data.</text>
</comment>
<organism evidence="2 3">
    <name type="scientific">Brevibacterium metallidurans</name>
    <dbReference type="NCBI Taxonomy" id="1482676"/>
    <lineage>
        <taxon>Bacteria</taxon>
        <taxon>Bacillati</taxon>
        <taxon>Actinomycetota</taxon>
        <taxon>Actinomycetes</taxon>
        <taxon>Micrococcales</taxon>
        <taxon>Brevibacteriaceae</taxon>
        <taxon>Brevibacterium</taxon>
    </lineage>
</organism>
<name>A0ABP3C4V0_9MICO</name>
<gene>
    <name evidence="2" type="ORF">NCCP602_06270</name>
</gene>
<dbReference type="InterPro" id="IPR030395">
    <property type="entry name" value="GP_PDE_dom"/>
</dbReference>
<dbReference type="PANTHER" id="PTHR43805:SF1">
    <property type="entry name" value="GP-PDE DOMAIN-CONTAINING PROTEIN"/>
    <property type="match status" value="1"/>
</dbReference>
<dbReference type="Pfam" id="PF03009">
    <property type="entry name" value="GDPD"/>
    <property type="match status" value="1"/>
</dbReference>
<dbReference type="InterPro" id="IPR017946">
    <property type="entry name" value="PLC-like_Pdiesterase_TIM-brl"/>
</dbReference>
<dbReference type="RefSeq" id="WP_339391643.1">
    <property type="nucleotide sequence ID" value="NZ_BAAAAF010000002.1"/>
</dbReference>
<feature type="domain" description="GP-PDE" evidence="1">
    <location>
        <begin position="5"/>
        <end position="243"/>
    </location>
</feature>
<dbReference type="PANTHER" id="PTHR43805">
    <property type="entry name" value="GLYCEROPHOSPHORYL DIESTER PHOSPHODIESTERASE"/>
    <property type="match status" value="1"/>
</dbReference>
<evidence type="ECO:0000313" key="3">
    <source>
        <dbReference type="Proteomes" id="UP001498238"/>
    </source>
</evidence>
<sequence length="263" mass="28532">MNSQPEVIAHRGGRWPETSENTLAAFTLAAEAGVGWMETDVHASSDGVLFAAHDADLSRIAGRPHLIRELSAAELDRLDLVDGGRLPRLGALFDALPHVEWNIDVKSPVSIAAMIRFVRARRVEDRLRLASFSDTTLTRLRRALPGVRTSAGTGETARFAAGALPFLPARGLLRLPPGLDALQVPMRWKRVPVVTADFVDRAHRIGLAVHVWTIDDPADMVELARLGVDGIVTDEVRLAQTTLSSLTGLSAGIPGRKGNSRRR</sequence>
<protein>
    <submittedName>
        <fullName evidence="2">Glycerophosphodiester phosphodiesterase</fullName>
    </submittedName>
</protein>
<dbReference type="Gene3D" id="3.20.20.190">
    <property type="entry name" value="Phosphatidylinositol (PI) phosphodiesterase"/>
    <property type="match status" value="1"/>
</dbReference>
<accession>A0ABP3C4V0</accession>
<dbReference type="EMBL" id="BAAAAF010000002">
    <property type="protein sequence ID" value="GAA0034666.1"/>
    <property type="molecule type" value="Genomic_DNA"/>
</dbReference>
<proteinExistence type="predicted"/>
<keyword evidence="3" id="KW-1185">Reference proteome</keyword>
<evidence type="ECO:0000313" key="2">
    <source>
        <dbReference type="EMBL" id="GAA0034666.1"/>
    </source>
</evidence>
<evidence type="ECO:0000259" key="1">
    <source>
        <dbReference type="PROSITE" id="PS51704"/>
    </source>
</evidence>